<evidence type="ECO:0000256" key="1">
    <source>
        <dbReference type="ARBA" id="ARBA00033748"/>
    </source>
</evidence>
<organism evidence="3 4">
    <name type="scientific">Hyaloscypha bicolor E</name>
    <dbReference type="NCBI Taxonomy" id="1095630"/>
    <lineage>
        <taxon>Eukaryota</taxon>
        <taxon>Fungi</taxon>
        <taxon>Dikarya</taxon>
        <taxon>Ascomycota</taxon>
        <taxon>Pezizomycotina</taxon>
        <taxon>Leotiomycetes</taxon>
        <taxon>Helotiales</taxon>
        <taxon>Hyaloscyphaceae</taxon>
        <taxon>Hyaloscypha</taxon>
        <taxon>Hyaloscypha bicolor</taxon>
    </lineage>
</organism>
<dbReference type="InterPro" id="IPR011251">
    <property type="entry name" value="Luciferase-like_dom"/>
</dbReference>
<evidence type="ECO:0000313" key="3">
    <source>
        <dbReference type="EMBL" id="PMD62410.1"/>
    </source>
</evidence>
<dbReference type="InterPro" id="IPR051260">
    <property type="entry name" value="Diverse_substr_monoxygenases"/>
</dbReference>
<dbReference type="Pfam" id="PF00296">
    <property type="entry name" value="Bac_luciferase"/>
    <property type="match status" value="1"/>
</dbReference>
<dbReference type="STRING" id="1095630.A0A2J6THC5"/>
<evidence type="ECO:0000259" key="2">
    <source>
        <dbReference type="Pfam" id="PF00296"/>
    </source>
</evidence>
<dbReference type="InterPro" id="IPR016215">
    <property type="entry name" value="NTA_MOA"/>
</dbReference>
<dbReference type="GO" id="GO:0004497">
    <property type="term" value="F:monooxygenase activity"/>
    <property type="evidence" value="ECO:0007669"/>
    <property type="project" value="InterPro"/>
</dbReference>
<dbReference type="GeneID" id="36590862"/>
<name>A0A2J6THC5_9HELO</name>
<evidence type="ECO:0000313" key="4">
    <source>
        <dbReference type="Proteomes" id="UP000235371"/>
    </source>
</evidence>
<reference evidence="3 4" key="1">
    <citation type="submission" date="2016-04" db="EMBL/GenBank/DDBJ databases">
        <title>A degradative enzymes factory behind the ericoid mycorrhizal symbiosis.</title>
        <authorList>
            <consortium name="DOE Joint Genome Institute"/>
            <person name="Martino E."/>
            <person name="Morin E."/>
            <person name="Grelet G."/>
            <person name="Kuo A."/>
            <person name="Kohler A."/>
            <person name="Daghino S."/>
            <person name="Barry K."/>
            <person name="Choi C."/>
            <person name="Cichocki N."/>
            <person name="Clum A."/>
            <person name="Copeland A."/>
            <person name="Hainaut M."/>
            <person name="Haridas S."/>
            <person name="Labutti K."/>
            <person name="Lindquist E."/>
            <person name="Lipzen A."/>
            <person name="Khouja H.-R."/>
            <person name="Murat C."/>
            <person name="Ohm R."/>
            <person name="Olson A."/>
            <person name="Spatafora J."/>
            <person name="Veneault-Fourrey C."/>
            <person name="Henrissat B."/>
            <person name="Grigoriev I."/>
            <person name="Martin F."/>
            <person name="Perotto S."/>
        </authorList>
    </citation>
    <scope>NUCLEOTIDE SEQUENCE [LARGE SCALE GENOMIC DNA]</scope>
    <source>
        <strain evidence="3 4">E</strain>
    </source>
</reference>
<protein>
    <submittedName>
        <fullName evidence="3">Bacterial luciferase-like protein</fullName>
    </submittedName>
</protein>
<gene>
    <name evidence="3" type="ORF">K444DRAFT_627347</name>
</gene>
<dbReference type="OrthoDB" id="8922241at2759"/>
<dbReference type="PIRSF" id="PIRSF000337">
    <property type="entry name" value="NTA_MOA"/>
    <property type="match status" value="1"/>
</dbReference>
<comment type="similarity">
    <text evidence="1">Belongs to the NtaA/SnaA/DszA monooxygenase family.</text>
</comment>
<dbReference type="AlphaFoldDB" id="A0A2J6THC5"/>
<accession>A0A2J6THC5</accession>
<dbReference type="SUPFAM" id="SSF51679">
    <property type="entry name" value="Bacterial luciferase-like"/>
    <property type="match status" value="1"/>
</dbReference>
<dbReference type="InterPro" id="IPR036661">
    <property type="entry name" value="Luciferase-like_sf"/>
</dbReference>
<dbReference type="Proteomes" id="UP000235371">
    <property type="component" value="Unassembled WGS sequence"/>
</dbReference>
<sequence length="496" mass="54528">MPSAATEKFPKKKIHLNFFETACTGNHECAGQWSAPGDNSRTKDRLKYYIDLAKLAEKHKITCIFFADSYAGHDIYAGNMDAVLRAGTQVAQLGPLVIISAMAAVTESVSFGVTGSTSYIPPFPLARTFSTLDHLTNGRIAWNVVTSWSKAAANAFGRDLEGHDKRYEIAEEYMDVVYKLWNGSWADDSVRWDEVNRVAYEPSRIKKIEHNGTHLKLSARHQLHPSPQRTPVLFQAGTSKSGMAFAARHAEAIYIGGMVPSQATAQIKASRAIAASEGRDPTTMKFFAAISPFIGRTLEEAQAKFDRAAQHADIVGGLAQFSGYTNIDMSKYPLDEELKLDTSNPAENIIHGFLGNYIDSISTEKEPWTPRQLGMKMALGGLHPSPVGTPQMIADIIEQWIDEADIDGFNIAYVSNPGSFEDVVTLLRPVLLERGLIFEDYAVPGGTFRENLLRQPGQHTLRSDHYGSKFTFEGDDVVLTKEVGGLKVDANGNGIH</sequence>
<dbReference type="PANTHER" id="PTHR30011:SF30">
    <property type="entry name" value="XENOBIOTIC COMPOUND MONOOXYGENASE, DSZA FAMILY (AFU_ORTHOLOGUE AFUA_6G01920)"/>
    <property type="match status" value="1"/>
</dbReference>
<dbReference type="RefSeq" id="XP_024739314.1">
    <property type="nucleotide sequence ID" value="XM_024882785.1"/>
</dbReference>
<dbReference type="NCBIfam" id="TIGR03860">
    <property type="entry name" value="FMN_nitrolo"/>
    <property type="match status" value="1"/>
</dbReference>
<dbReference type="EMBL" id="KZ613783">
    <property type="protein sequence ID" value="PMD62410.1"/>
    <property type="molecule type" value="Genomic_DNA"/>
</dbReference>
<dbReference type="Gene3D" id="3.20.20.30">
    <property type="entry name" value="Luciferase-like domain"/>
    <property type="match status" value="1"/>
</dbReference>
<proteinExistence type="inferred from homology"/>
<keyword evidence="4" id="KW-1185">Reference proteome</keyword>
<dbReference type="InParanoid" id="A0A2J6THC5"/>
<dbReference type="GO" id="GO:0016705">
    <property type="term" value="F:oxidoreductase activity, acting on paired donors, with incorporation or reduction of molecular oxygen"/>
    <property type="evidence" value="ECO:0007669"/>
    <property type="project" value="InterPro"/>
</dbReference>
<dbReference type="PANTHER" id="PTHR30011">
    <property type="entry name" value="ALKANESULFONATE MONOOXYGENASE-RELATED"/>
    <property type="match status" value="1"/>
</dbReference>
<feature type="domain" description="Luciferase-like" evidence="2">
    <location>
        <begin position="38"/>
        <end position="331"/>
    </location>
</feature>